<keyword evidence="7 14" id="KW-0812">Transmembrane</keyword>
<dbReference type="UniPathway" id="UPA00378"/>
<reference evidence="17 18" key="1">
    <citation type="journal article" date="2017" name="Environ. Microbiol.">
        <title>Decay of the glycolytic pathway and adaptation to intranuclear parasitism within Enterocytozoonidae microsporidia.</title>
        <authorList>
            <person name="Wiredu Boakye D."/>
            <person name="Jaroenlak P."/>
            <person name="Prachumwat A."/>
            <person name="Williams T.A."/>
            <person name="Bateman K.S."/>
            <person name="Itsathitphaisarn O."/>
            <person name="Sritunyalucksana K."/>
            <person name="Paszkiewicz K.H."/>
            <person name="Moore K.A."/>
            <person name="Stentiford G.D."/>
            <person name="Williams B.A."/>
        </authorList>
    </citation>
    <scope>NUCLEOTIDE SEQUENCE [LARGE SCALE GENOMIC DNA]</scope>
    <source>
        <strain evidence="18">canceri</strain>
    </source>
</reference>
<feature type="domain" description="MIR" evidence="16">
    <location>
        <begin position="335"/>
        <end position="389"/>
    </location>
</feature>
<dbReference type="PANTHER" id="PTHR10050">
    <property type="entry name" value="DOLICHYL-PHOSPHATE-MANNOSE--PROTEIN MANNOSYLTRANSFERASE"/>
    <property type="match status" value="1"/>
</dbReference>
<comment type="similarity">
    <text evidence="3 14">Belongs to the glycosyltransferase 39 family.</text>
</comment>
<feature type="domain" description="MIR" evidence="16">
    <location>
        <begin position="272"/>
        <end position="329"/>
    </location>
</feature>
<feature type="chain" id="PRO_5013389590" description="Dolichyl-phosphate-mannose--protein mannosyltransferase" evidence="15">
    <location>
        <begin position="21"/>
        <end position="690"/>
    </location>
</feature>
<evidence type="ECO:0000256" key="15">
    <source>
        <dbReference type="SAM" id="SignalP"/>
    </source>
</evidence>
<comment type="pathway">
    <text evidence="2 14">Protein modification; protein glycosylation.</text>
</comment>
<feature type="transmembrane region" description="Helical" evidence="14">
    <location>
        <begin position="595"/>
        <end position="615"/>
    </location>
</feature>
<dbReference type="PANTHER" id="PTHR10050:SF46">
    <property type="entry name" value="PROTEIN O-MANNOSYL-TRANSFERASE 2"/>
    <property type="match status" value="1"/>
</dbReference>
<evidence type="ECO:0000313" key="18">
    <source>
        <dbReference type="Proteomes" id="UP000192501"/>
    </source>
</evidence>
<evidence type="ECO:0000256" key="2">
    <source>
        <dbReference type="ARBA" id="ARBA00004922"/>
    </source>
</evidence>
<comment type="subcellular location">
    <subcellularLocation>
        <location evidence="1 14">Endoplasmic reticulum membrane</location>
        <topology evidence="1 14">Multi-pass membrane protein</topology>
    </subcellularLocation>
</comment>
<dbReference type="VEuPathDB" id="MicrosporidiaDB:HERIO_2616"/>
<evidence type="ECO:0000259" key="16">
    <source>
        <dbReference type="SMART" id="SM00472"/>
    </source>
</evidence>
<dbReference type="EC" id="2.4.1.109" evidence="4 14"/>
<dbReference type="Gene3D" id="2.80.10.50">
    <property type="match status" value="1"/>
</dbReference>
<feature type="transmembrane region" description="Helical" evidence="14">
    <location>
        <begin position="523"/>
        <end position="544"/>
    </location>
</feature>
<evidence type="ECO:0000256" key="7">
    <source>
        <dbReference type="ARBA" id="ARBA00022692"/>
    </source>
</evidence>
<evidence type="ECO:0000256" key="6">
    <source>
        <dbReference type="ARBA" id="ARBA00022679"/>
    </source>
</evidence>
<feature type="transmembrane region" description="Helical" evidence="14">
    <location>
        <begin position="225"/>
        <end position="246"/>
    </location>
</feature>
<comment type="function">
    <text evidence="14">Transfers mannose from Dol-P-mannose to Ser or Thr residues on proteins.</text>
</comment>
<feature type="domain" description="MIR" evidence="16">
    <location>
        <begin position="397"/>
        <end position="450"/>
    </location>
</feature>
<evidence type="ECO:0000256" key="8">
    <source>
        <dbReference type="ARBA" id="ARBA00022737"/>
    </source>
</evidence>
<dbReference type="InterPro" id="IPR036300">
    <property type="entry name" value="MIR_dom_sf"/>
</dbReference>
<dbReference type="CDD" id="cd23276">
    <property type="entry name" value="beta-trefoil_MIR_PMT"/>
    <property type="match status" value="1"/>
</dbReference>
<dbReference type="InterPro" id="IPR027005">
    <property type="entry name" value="PMT-like"/>
</dbReference>
<feature type="transmembrane region" description="Helical" evidence="14">
    <location>
        <begin position="174"/>
        <end position="204"/>
    </location>
</feature>
<feature type="transmembrane region" description="Helical" evidence="14">
    <location>
        <begin position="645"/>
        <end position="662"/>
    </location>
</feature>
<accession>A0A1X0QKV0</accession>
<evidence type="ECO:0000313" key="17">
    <source>
        <dbReference type="EMBL" id="ORE00397.1"/>
    </source>
</evidence>
<dbReference type="GO" id="GO:0005789">
    <property type="term" value="C:endoplasmic reticulum membrane"/>
    <property type="evidence" value="ECO:0007669"/>
    <property type="project" value="UniProtKB-SubCell"/>
</dbReference>
<evidence type="ECO:0000256" key="4">
    <source>
        <dbReference type="ARBA" id="ARBA00012839"/>
    </source>
</evidence>
<evidence type="ECO:0000256" key="12">
    <source>
        <dbReference type="ARBA" id="ARBA00045085"/>
    </source>
</evidence>
<keyword evidence="5 14" id="KW-0328">Glycosyltransferase</keyword>
<keyword evidence="10 14" id="KW-1133">Transmembrane helix</keyword>
<gene>
    <name evidence="17" type="primary">PMT3</name>
    <name evidence="17" type="ORF">A0H76_1130</name>
</gene>
<evidence type="ECO:0000256" key="1">
    <source>
        <dbReference type="ARBA" id="ARBA00004477"/>
    </source>
</evidence>
<evidence type="ECO:0000256" key="13">
    <source>
        <dbReference type="ARBA" id="ARBA00045102"/>
    </source>
</evidence>
<evidence type="ECO:0000256" key="14">
    <source>
        <dbReference type="RuleBase" id="RU367007"/>
    </source>
</evidence>
<comment type="catalytic activity">
    <reaction evidence="12 14">
        <text>a di-trans,poly-cis-dolichyl beta-D-mannosyl phosphate + L-threonyl-[protein] = 3-O-(alpha-D-mannosyl)-L-threonyl-[protein] + a di-trans,poly-cis-dolichyl phosphate + H(+)</text>
        <dbReference type="Rhea" id="RHEA:53396"/>
        <dbReference type="Rhea" id="RHEA-COMP:11060"/>
        <dbReference type="Rhea" id="RHEA-COMP:13547"/>
        <dbReference type="Rhea" id="RHEA-COMP:19498"/>
        <dbReference type="Rhea" id="RHEA-COMP:19501"/>
        <dbReference type="ChEBI" id="CHEBI:15378"/>
        <dbReference type="ChEBI" id="CHEBI:30013"/>
        <dbReference type="ChEBI" id="CHEBI:57683"/>
        <dbReference type="ChEBI" id="CHEBI:58211"/>
        <dbReference type="ChEBI" id="CHEBI:137323"/>
        <dbReference type="EC" id="2.4.1.109"/>
    </reaction>
</comment>
<dbReference type="VEuPathDB" id="MicrosporidiaDB:A0H76_1130"/>
<organism evidence="17 18">
    <name type="scientific">Hepatospora eriocheir</name>
    <dbReference type="NCBI Taxonomy" id="1081669"/>
    <lineage>
        <taxon>Eukaryota</taxon>
        <taxon>Fungi</taxon>
        <taxon>Fungi incertae sedis</taxon>
        <taxon>Microsporidia</taxon>
        <taxon>Hepatosporidae</taxon>
        <taxon>Hepatospora</taxon>
    </lineage>
</organism>
<sequence>MHKDILISTIVLLLSYTVRIHNIDKGNYVTWDEAHFGKFSQNYLDRNFYNDVHPPLGKMLTALSGYIYGQSSDKFTFDKSENFPHNFDYVGMRRMHAAIGSLISLFAFLTLRNFKFSRKRSFLGSLIIIFDNGFTTICRLIILDAHLLCFTSFILLAFSYYYKTKGSILSQLLLGVGLGCVVSVKWLGCLTMLYVGIFIIYELYMESITKPVKNVLKFLVQRSMFLIVIPLVIYLFSFYLHLLILANPSSDSNQLSVEFNFSLKNNRYTNYKKYITYGKQITIKAENGYLHSHKHVYPGDDLDSEGINKYQATTYGHSDKNNVFYFQLPKSKVDSKFLKNGDEVVLLHDETGGYLGTDYRDAFISTTEKVAYFKNDVPDVNSVFIIELDITKDQQGPNVVSLLGTFHLKHKISGKYLTITKKKLPIWGFEQGEVVLGEKSNKSKFRIEENLYSDSEDNMNHQCKSGRFFQNVWELNKHMNRINQHLLENSNLEKASISSVPSEWFIMKTGLRMTQWGDNKRKFYMFLNPLSLYVSSISIIYYIFKVFNLFINHLRKLYEDQFIKNIKRNEVICDGDVKNQTINDKSNSKKNFNKIIYLFYTSFGGWFLHYIPFFIVGRVLYLHHYFQAYYFSLFATIILMKKLKLIYFALYTGLVIIVYILYSPLTYGFYDQDKVRFLSIIPTWNFVDKK</sequence>
<dbReference type="Pfam" id="PF02366">
    <property type="entry name" value="PMT"/>
    <property type="match status" value="1"/>
</dbReference>
<dbReference type="EMBL" id="LTAI01000025">
    <property type="protein sequence ID" value="ORE00397.1"/>
    <property type="molecule type" value="Genomic_DNA"/>
</dbReference>
<feature type="transmembrane region" description="Helical" evidence="14">
    <location>
        <begin position="140"/>
        <end position="162"/>
    </location>
</feature>
<evidence type="ECO:0000256" key="9">
    <source>
        <dbReference type="ARBA" id="ARBA00022824"/>
    </source>
</evidence>
<dbReference type="InterPro" id="IPR016093">
    <property type="entry name" value="MIR_motif"/>
</dbReference>
<dbReference type="Pfam" id="PF16192">
    <property type="entry name" value="PMT_4TMC"/>
    <property type="match status" value="1"/>
</dbReference>
<dbReference type="VEuPathDB" id="MicrosporidiaDB:HERIO_2466"/>
<evidence type="ECO:0000256" key="3">
    <source>
        <dbReference type="ARBA" id="ARBA00007222"/>
    </source>
</evidence>
<dbReference type="AlphaFoldDB" id="A0A1X0QKV0"/>
<keyword evidence="11 14" id="KW-0472">Membrane</keyword>
<name>A0A1X0QKV0_9MICR</name>
<dbReference type="InterPro" id="IPR032421">
    <property type="entry name" value="PMT_4TMC"/>
</dbReference>
<evidence type="ECO:0000256" key="5">
    <source>
        <dbReference type="ARBA" id="ARBA00022676"/>
    </source>
</evidence>
<dbReference type="Proteomes" id="UP000192501">
    <property type="component" value="Unassembled WGS sequence"/>
</dbReference>
<keyword evidence="9 14" id="KW-0256">Endoplasmic reticulum</keyword>
<feature type="signal peptide" evidence="15">
    <location>
        <begin position="1"/>
        <end position="20"/>
    </location>
</feature>
<dbReference type="GO" id="GO:0004169">
    <property type="term" value="F:dolichyl-phosphate-mannose-protein mannosyltransferase activity"/>
    <property type="evidence" value="ECO:0007669"/>
    <property type="project" value="UniProtKB-UniRule"/>
</dbReference>
<keyword evidence="6 14" id="KW-0808">Transferase</keyword>
<dbReference type="InterPro" id="IPR003342">
    <property type="entry name" value="ArnT-like_N"/>
</dbReference>
<keyword evidence="8" id="KW-0677">Repeat</keyword>
<dbReference type="Pfam" id="PF02815">
    <property type="entry name" value="MIR"/>
    <property type="match status" value="1"/>
</dbReference>
<evidence type="ECO:0000256" key="10">
    <source>
        <dbReference type="ARBA" id="ARBA00022989"/>
    </source>
</evidence>
<feature type="transmembrane region" description="Helical" evidence="14">
    <location>
        <begin position="621"/>
        <end position="640"/>
    </location>
</feature>
<keyword evidence="15" id="KW-0732">Signal</keyword>
<dbReference type="SUPFAM" id="SSF82109">
    <property type="entry name" value="MIR domain"/>
    <property type="match status" value="1"/>
</dbReference>
<protein>
    <recommendedName>
        <fullName evidence="4 14">Dolichyl-phosphate-mannose--protein mannosyltransferase</fullName>
        <ecNumber evidence="4 14">2.4.1.109</ecNumber>
    </recommendedName>
</protein>
<feature type="transmembrane region" description="Helical" evidence="14">
    <location>
        <begin position="95"/>
        <end position="114"/>
    </location>
</feature>
<comment type="caution">
    <text evidence="17">The sequence shown here is derived from an EMBL/GenBank/DDBJ whole genome shotgun (WGS) entry which is preliminary data.</text>
</comment>
<dbReference type="SMART" id="SM00472">
    <property type="entry name" value="MIR"/>
    <property type="match status" value="3"/>
</dbReference>
<proteinExistence type="inferred from homology"/>
<evidence type="ECO:0000256" key="11">
    <source>
        <dbReference type="ARBA" id="ARBA00023136"/>
    </source>
</evidence>
<comment type="catalytic activity">
    <reaction evidence="13 14">
        <text>a di-trans,poly-cis-dolichyl beta-D-mannosyl phosphate + L-seryl-[protein] = 3-O-(alpha-D-mannosyl)-L-seryl-[protein] + a di-trans,poly-cis-dolichyl phosphate + H(+)</text>
        <dbReference type="Rhea" id="RHEA:17377"/>
        <dbReference type="Rhea" id="RHEA-COMP:9863"/>
        <dbReference type="Rhea" id="RHEA-COMP:13546"/>
        <dbReference type="Rhea" id="RHEA-COMP:19498"/>
        <dbReference type="Rhea" id="RHEA-COMP:19501"/>
        <dbReference type="ChEBI" id="CHEBI:15378"/>
        <dbReference type="ChEBI" id="CHEBI:29999"/>
        <dbReference type="ChEBI" id="CHEBI:57683"/>
        <dbReference type="ChEBI" id="CHEBI:58211"/>
        <dbReference type="ChEBI" id="CHEBI:137321"/>
        <dbReference type="EC" id="2.4.1.109"/>
    </reaction>
</comment>